<dbReference type="Gene3D" id="3.40.50.300">
    <property type="entry name" value="P-loop containing nucleotide triphosphate hydrolases"/>
    <property type="match status" value="1"/>
</dbReference>
<dbReference type="NCBIfam" id="TIGR00750">
    <property type="entry name" value="lao"/>
    <property type="match status" value="1"/>
</dbReference>
<dbReference type="OrthoDB" id="1476984at2759"/>
<dbReference type="NCBIfam" id="NF006958">
    <property type="entry name" value="PRK09435.1"/>
    <property type="match status" value="1"/>
</dbReference>
<dbReference type="AlphaFoldDB" id="A0A8K0AIA5"/>
<dbReference type="GO" id="GO:0005525">
    <property type="term" value="F:GTP binding"/>
    <property type="evidence" value="ECO:0007669"/>
    <property type="project" value="InterPro"/>
</dbReference>
<accession>A0A8K0AIA5</accession>
<protein>
    <submittedName>
        <fullName evidence="2">Mitochondrial arginine/ornithine transport system ATPase (ArgK)</fullName>
    </submittedName>
</protein>
<dbReference type="Gene3D" id="1.10.287.130">
    <property type="match status" value="1"/>
</dbReference>
<dbReference type="CDD" id="cd03114">
    <property type="entry name" value="MMAA-like"/>
    <property type="match status" value="1"/>
</dbReference>
<dbReference type="PANTHER" id="PTHR23408">
    <property type="entry name" value="METHYLMALONYL-COA MUTASE"/>
    <property type="match status" value="1"/>
</dbReference>
<evidence type="ECO:0000256" key="1">
    <source>
        <dbReference type="ARBA" id="ARBA00009625"/>
    </source>
</evidence>
<dbReference type="Pfam" id="PF03308">
    <property type="entry name" value="MeaB"/>
    <property type="match status" value="1"/>
</dbReference>
<dbReference type="GO" id="GO:0003924">
    <property type="term" value="F:GTPase activity"/>
    <property type="evidence" value="ECO:0007669"/>
    <property type="project" value="InterPro"/>
</dbReference>
<dbReference type="EMBL" id="VRVR01000034">
    <property type="protein sequence ID" value="KAF0852475.1"/>
    <property type="molecule type" value="Genomic_DNA"/>
</dbReference>
<dbReference type="Gene3D" id="1.20.5.170">
    <property type="match status" value="1"/>
</dbReference>
<reference evidence="2" key="1">
    <citation type="submission" date="2019-09" db="EMBL/GenBank/DDBJ databases">
        <title>The Mitochondrial Proteome of the Jakobid, Andalucia godoyi, a Protist With the Most Gene-Rich and Bacteria-Like Mitochondrial Genome.</title>
        <authorList>
            <person name="Gray M.W."/>
            <person name="Burger G."/>
            <person name="Derelle R."/>
            <person name="Klimes V."/>
            <person name="Leger M."/>
            <person name="Sarrasin M."/>
            <person name="Vlcek C."/>
            <person name="Roger A.J."/>
            <person name="Elias M."/>
            <person name="Lang B.F."/>
        </authorList>
    </citation>
    <scope>NUCLEOTIDE SEQUENCE</scope>
    <source>
        <strain evidence="2">And28</strain>
    </source>
</reference>
<dbReference type="Proteomes" id="UP000799049">
    <property type="component" value="Unassembled WGS sequence"/>
</dbReference>
<gene>
    <name evidence="2" type="ORF">ANDGO_06889</name>
</gene>
<dbReference type="InterPro" id="IPR027417">
    <property type="entry name" value="P-loop_NTPase"/>
</dbReference>
<comment type="caution">
    <text evidence="2">The sequence shown here is derived from an EMBL/GenBank/DDBJ whole genome shotgun (WGS) entry which is preliminary data.</text>
</comment>
<dbReference type="GO" id="GO:0005737">
    <property type="term" value="C:cytoplasm"/>
    <property type="evidence" value="ECO:0007669"/>
    <property type="project" value="TreeGrafter"/>
</dbReference>
<keyword evidence="3" id="KW-1185">Reference proteome</keyword>
<dbReference type="InterPro" id="IPR005129">
    <property type="entry name" value="GTPase_ArgK"/>
</dbReference>
<evidence type="ECO:0000313" key="2">
    <source>
        <dbReference type="EMBL" id="KAF0852475.1"/>
    </source>
</evidence>
<comment type="similarity">
    <text evidence="1">Belongs to the SIMIBI class G3E GTPase family. ArgK/MeaB subfamily.</text>
</comment>
<organism evidence="2 3">
    <name type="scientific">Andalucia godoyi</name>
    <name type="common">Flagellate</name>
    <dbReference type="NCBI Taxonomy" id="505711"/>
    <lineage>
        <taxon>Eukaryota</taxon>
        <taxon>Discoba</taxon>
        <taxon>Jakobida</taxon>
        <taxon>Andalucina</taxon>
        <taxon>Andaluciidae</taxon>
        <taxon>Andalucia</taxon>
    </lineage>
</organism>
<dbReference type="PANTHER" id="PTHR23408:SF3">
    <property type="entry name" value="METHYLMALONIC ACIDURIA TYPE A PROTEIN, MITOCHONDRIAL"/>
    <property type="match status" value="1"/>
</dbReference>
<evidence type="ECO:0000313" key="3">
    <source>
        <dbReference type="Proteomes" id="UP000799049"/>
    </source>
</evidence>
<dbReference type="SUPFAM" id="SSF52540">
    <property type="entry name" value="P-loop containing nucleoside triphosphate hydrolases"/>
    <property type="match status" value="1"/>
</dbReference>
<proteinExistence type="inferred from homology"/>
<sequence length="355" mass="38498">MFVGVLRASCVPRTTALVRNYSLTGRELADRIISADRIALSRGITLLESTKTDHHVCVQDAVSRILVQRRRRSHTSAFRIGISGPPGAGKSTLIESLGIHLCNSGVKVAVLAIDPSSTVTGGSILGDKTRMTELSRHPLAYVRPSPTRGVLGGVTASTYDAMLLCEAAGFEVVFVETVGVGQSETVVAELADMVALVVYPGGGDELQGIKKGIVEVADMIVVNKADGENASRADHTKADFESALSLLRPQSVSWKPPVLKCSAFQPATVSAVWETMAKFKDIMTETGELQRKRLRIRQMWLKKQIREELMTMLLQNNDVMARMKSVSNSVEAETMTPREAAQQVIDAFMSAVTQK</sequence>
<name>A0A8K0AIA5_ANDGO</name>